<name>A0A9D2AVB1_9FIRM</name>
<gene>
    <name evidence="6" type="ORF">IAA28_00415</name>
</gene>
<dbReference type="InterPro" id="IPR036866">
    <property type="entry name" value="RibonucZ/Hydroxyglut_hydro"/>
</dbReference>
<comment type="cofactor">
    <cofactor evidence="1">
        <name>Zn(2+)</name>
        <dbReference type="ChEBI" id="CHEBI:29105"/>
    </cofactor>
</comment>
<sequence>MKTTDMRIKTMMLGPIQTNCYLVYHETTKKGIIIDPADWATAIVQECRENGVEPEAILLTHGHGDHTQAADALRKQFGIPLIAAADEEKLLGDPSLNLTAMMGMSLTSLRADRLVRDGDVLELAGFRLRVIATPGHTAGSVCYLAEGEEALFSGDTLFEGSYGRTDFPTGSGRSLAESILKKLFALPEDTMVYPGHGAPTTIGGEKQGNPILMYRRSI</sequence>
<accession>A0A9D2AVB1</accession>
<dbReference type="PANTHER" id="PTHR46233">
    <property type="entry name" value="HYDROXYACYLGLUTATHIONE HYDROLASE GLOC"/>
    <property type="match status" value="1"/>
</dbReference>
<evidence type="ECO:0000256" key="1">
    <source>
        <dbReference type="ARBA" id="ARBA00001947"/>
    </source>
</evidence>
<evidence type="ECO:0000313" key="7">
    <source>
        <dbReference type="Proteomes" id="UP000886780"/>
    </source>
</evidence>
<evidence type="ECO:0000256" key="2">
    <source>
        <dbReference type="ARBA" id="ARBA00022723"/>
    </source>
</evidence>
<dbReference type="SMART" id="SM00849">
    <property type="entry name" value="Lactamase_B"/>
    <property type="match status" value="1"/>
</dbReference>
<evidence type="ECO:0000256" key="4">
    <source>
        <dbReference type="ARBA" id="ARBA00022833"/>
    </source>
</evidence>
<dbReference type="Gene3D" id="3.60.15.10">
    <property type="entry name" value="Ribonuclease Z/Hydroxyacylglutathione hydrolase-like"/>
    <property type="match status" value="1"/>
</dbReference>
<proteinExistence type="predicted"/>
<evidence type="ECO:0000256" key="3">
    <source>
        <dbReference type="ARBA" id="ARBA00022801"/>
    </source>
</evidence>
<evidence type="ECO:0000259" key="5">
    <source>
        <dbReference type="SMART" id="SM00849"/>
    </source>
</evidence>
<dbReference type="InterPro" id="IPR001279">
    <property type="entry name" value="Metallo-B-lactamas"/>
</dbReference>
<dbReference type="GO" id="GO:0016787">
    <property type="term" value="F:hydrolase activity"/>
    <property type="evidence" value="ECO:0007669"/>
    <property type="project" value="UniProtKB-KW"/>
</dbReference>
<dbReference type="AlphaFoldDB" id="A0A9D2AVB1"/>
<dbReference type="Proteomes" id="UP000886780">
    <property type="component" value="Unassembled WGS sequence"/>
</dbReference>
<dbReference type="GO" id="GO:0046872">
    <property type="term" value="F:metal ion binding"/>
    <property type="evidence" value="ECO:0007669"/>
    <property type="project" value="UniProtKB-KW"/>
</dbReference>
<organism evidence="6 7">
    <name type="scientific">Candidatus Lachnoclostridium stercoripullorum</name>
    <dbReference type="NCBI Taxonomy" id="2838635"/>
    <lineage>
        <taxon>Bacteria</taxon>
        <taxon>Bacillati</taxon>
        <taxon>Bacillota</taxon>
        <taxon>Clostridia</taxon>
        <taxon>Lachnospirales</taxon>
        <taxon>Lachnospiraceae</taxon>
    </lineage>
</organism>
<keyword evidence="2" id="KW-0479">Metal-binding</keyword>
<protein>
    <submittedName>
        <fullName evidence="6">MBL fold metallo-hydrolase</fullName>
    </submittedName>
</protein>
<reference evidence="6" key="1">
    <citation type="journal article" date="2021" name="PeerJ">
        <title>Extensive microbial diversity within the chicken gut microbiome revealed by metagenomics and culture.</title>
        <authorList>
            <person name="Gilroy R."/>
            <person name="Ravi A."/>
            <person name="Getino M."/>
            <person name="Pursley I."/>
            <person name="Horton D.L."/>
            <person name="Alikhan N.F."/>
            <person name="Baker D."/>
            <person name="Gharbi K."/>
            <person name="Hall N."/>
            <person name="Watson M."/>
            <person name="Adriaenssens E.M."/>
            <person name="Foster-Nyarko E."/>
            <person name="Jarju S."/>
            <person name="Secka A."/>
            <person name="Antonio M."/>
            <person name="Oren A."/>
            <person name="Chaudhuri R.R."/>
            <person name="La Ragione R."/>
            <person name="Hildebrand F."/>
            <person name="Pallen M.J."/>
        </authorList>
    </citation>
    <scope>NUCLEOTIDE SEQUENCE</scope>
    <source>
        <strain evidence="6">ChiGjej4B4-12881</strain>
    </source>
</reference>
<keyword evidence="3" id="KW-0378">Hydrolase</keyword>
<feature type="domain" description="Metallo-beta-lactamase" evidence="5">
    <location>
        <begin position="17"/>
        <end position="196"/>
    </location>
</feature>
<comment type="caution">
    <text evidence="6">The sequence shown here is derived from an EMBL/GenBank/DDBJ whole genome shotgun (WGS) entry which is preliminary data.</text>
</comment>
<reference evidence="6" key="2">
    <citation type="submission" date="2021-04" db="EMBL/GenBank/DDBJ databases">
        <authorList>
            <person name="Gilroy R."/>
        </authorList>
    </citation>
    <scope>NUCLEOTIDE SEQUENCE</scope>
    <source>
        <strain evidence="6">ChiGjej4B4-12881</strain>
    </source>
</reference>
<evidence type="ECO:0000313" key="6">
    <source>
        <dbReference type="EMBL" id="HIX51250.1"/>
    </source>
</evidence>
<dbReference type="SUPFAM" id="SSF56281">
    <property type="entry name" value="Metallo-hydrolase/oxidoreductase"/>
    <property type="match status" value="1"/>
</dbReference>
<dbReference type="Pfam" id="PF00753">
    <property type="entry name" value="Lactamase_B"/>
    <property type="match status" value="1"/>
</dbReference>
<dbReference type="CDD" id="cd06262">
    <property type="entry name" value="metallo-hydrolase-like_MBL-fold"/>
    <property type="match status" value="1"/>
</dbReference>
<dbReference type="InterPro" id="IPR051453">
    <property type="entry name" value="MBL_Glyoxalase_II"/>
</dbReference>
<dbReference type="PANTHER" id="PTHR46233:SF3">
    <property type="entry name" value="HYDROXYACYLGLUTATHIONE HYDROLASE GLOC"/>
    <property type="match status" value="1"/>
</dbReference>
<keyword evidence="4" id="KW-0862">Zinc</keyword>
<dbReference type="EMBL" id="DXEU01000008">
    <property type="protein sequence ID" value="HIX51250.1"/>
    <property type="molecule type" value="Genomic_DNA"/>
</dbReference>